<protein>
    <submittedName>
        <fullName evidence="2">Uncharacterized protein</fullName>
    </submittedName>
</protein>
<feature type="region of interest" description="Disordered" evidence="1">
    <location>
        <begin position="524"/>
        <end position="545"/>
    </location>
</feature>
<accession>R0LNG9</accession>
<sequence length="559" mass="62675">MTERHRWSKSDLQIKLIKSRSPGFLLSSQWIRVPALCPLAAQITEFGEGEGVTEATKKRVLIPDLLGAVMLLSSFNLKPLRNIGQLNNNHHHHHPFCRKMACQSKEKRTVCSWLETSLFKSKKVNILTGYIELELQNPLFQPSEPQHVPQRAVEQCNQCLHQCSQRPSADTGRQRAKPEHDCPYGEHGQQCVEKAPSLVEAGLYLQGSKEQSPLSSFRMPSRMLQQLPNPHPALLQDGLDLIFHSEQRSGRSHTGRAMKHVKAQQAIKRTEGGITNTKVIRKTEMQCTGLSTKRTASTQGEGSFFQAHAHHPQAHKSFITSLQVVAQTEQQLATSQQQGPDSTLGEIWGCSSLKGYRGEALRHTLSRVRRWYKIDCGQATTGCAAIISIHKEAKMNYPVDFLIYAEKLTSRTTIQHCQSNMQGNVPIFNTELAEEGKPTLYHDDINQGLRKEKCFERLAKFLINVAPQNSPPPASAAPSRHRQGSSLPHQSPPRNEGSASCHKQWLRTEIPDTFITNLQPGETQTTALMSSPPQSRKHLLRTKPVNSLLTLQSETRHTC</sequence>
<dbReference type="AlphaFoldDB" id="R0LNG9"/>
<dbReference type="EMBL" id="KB742544">
    <property type="protein sequence ID" value="EOB07259.1"/>
    <property type="molecule type" value="Genomic_DNA"/>
</dbReference>
<feature type="region of interest" description="Disordered" evidence="1">
    <location>
        <begin position="466"/>
        <end position="501"/>
    </location>
</feature>
<keyword evidence="3" id="KW-1185">Reference proteome</keyword>
<dbReference type="Proteomes" id="UP000296049">
    <property type="component" value="Unassembled WGS sequence"/>
</dbReference>
<organism evidence="2 3">
    <name type="scientific">Anas platyrhynchos</name>
    <name type="common">Mallard</name>
    <name type="synonym">Anas boschas</name>
    <dbReference type="NCBI Taxonomy" id="8839"/>
    <lineage>
        <taxon>Eukaryota</taxon>
        <taxon>Metazoa</taxon>
        <taxon>Chordata</taxon>
        <taxon>Craniata</taxon>
        <taxon>Vertebrata</taxon>
        <taxon>Euteleostomi</taxon>
        <taxon>Archelosauria</taxon>
        <taxon>Archosauria</taxon>
        <taxon>Dinosauria</taxon>
        <taxon>Saurischia</taxon>
        <taxon>Theropoda</taxon>
        <taxon>Coelurosauria</taxon>
        <taxon>Aves</taxon>
        <taxon>Neognathae</taxon>
        <taxon>Galloanserae</taxon>
        <taxon>Anseriformes</taxon>
        <taxon>Anatidae</taxon>
        <taxon>Anatinae</taxon>
        <taxon>Anas</taxon>
    </lineage>
</organism>
<name>R0LNG9_ANAPL</name>
<evidence type="ECO:0000256" key="1">
    <source>
        <dbReference type="SAM" id="MobiDB-lite"/>
    </source>
</evidence>
<gene>
    <name evidence="2" type="ORF">Anapl_14915</name>
</gene>
<evidence type="ECO:0000313" key="3">
    <source>
        <dbReference type="Proteomes" id="UP000296049"/>
    </source>
</evidence>
<feature type="compositionally biased region" description="Polar residues" evidence="1">
    <location>
        <begin position="524"/>
        <end position="534"/>
    </location>
</feature>
<evidence type="ECO:0000313" key="2">
    <source>
        <dbReference type="EMBL" id="EOB07259.1"/>
    </source>
</evidence>
<feature type="compositionally biased region" description="Polar residues" evidence="1">
    <location>
        <begin position="484"/>
        <end position="493"/>
    </location>
</feature>
<reference evidence="3" key="1">
    <citation type="journal article" date="2013" name="Nat. Genet.">
        <title>The duck genome and transcriptome provide insight into an avian influenza virus reservoir species.</title>
        <authorList>
            <person name="Huang Y."/>
            <person name="Li Y."/>
            <person name="Burt D.W."/>
            <person name="Chen H."/>
            <person name="Zhang Y."/>
            <person name="Qian W."/>
            <person name="Kim H."/>
            <person name="Gan S."/>
            <person name="Zhao Y."/>
            <person name="Li J."/>
            <person name="Yi K."/>
            <person name="Feng H."/>
            <person name="Zhu P."/>
            <person name="Li B."/>
            <person name="Liu Q."/>
            <person name="Fairley S."/>
            <person name="Magor K.E."/>
            <person name="Du Z."/>
            <person name="Hu X."/>
            <person name="Goodman L."/>
            <person name="Tafer H."/>
            <person name="Vignal A."/>
            <person name="Lee T."/>
            <person name="Kim K.W."/>
            <person name="Sheng Z."/>
            <person name="An Y."/>
            <person name="Searle S."/>
            <person name="Herrero J."/>
            <person name="Groenen M.A."/>
            <person name="Crooijmans R.P."/>
            <person name="Faraut T."/>
            <person name="Cai Q."/>
            <person name="Webster R.G."/>
            <person name="Aldridge J.R."/>
            <person name="Warren W.C."/>
            <person name="Bartschat S."/>
            <person name="Kehr S."/>
            <person name="Marz M."/>
            <person name="Stadler P.F."/>
            <person name="Smith J."/>
            <person name="Kraus R.H."/>
            <person name="Zhao Y."/>
            <person name="Ren L."/>
            <person name="Fei J."/>
            <person name="Morisson M."/>
            <person name="Kaiser P."/>
            <person name="Griffin D.K."/>
            <person name="Rao M."/>
            <person name="Pitel F."/>
            <person name="Wang J."/>
            <person name="Li N."/>
        </authorList>
    </citation>
    <scope>NUCLEOTIDE SEQUENCE [LARGE SCALE GENOMIC DNA]</scope>
</reference>
<proteinExistence type="predicted"/>